<evidence type="ECO:0000313" key="23">
    <source>
        <dbReference type="EMBL" id="MST97854.1"/>
    </source>
</evidence>
<reference evidence="23 24" key="1">
    <citation type="submission" date="2019-08" db="EMBL/GenBank/DDBJ databases">
        <title>In-depth cultivation of the pig gut microbiome towards novel bacterial diversity and tailored functional studies.</title>
        <authorList>
            <person name="Wylensek D."/>
            <person name="Hitch T.C.A."/>
            <person name="Clavel T."/>
        </authorList>
    </citation>
    <scope>NUCLEOTIDE SEQUENCE [LARGE SCALE GENOMIC DNA]</scope>
    <source>
        <strain evidence="23 24">BBE-744-WT-12</strain>
    </source>
</reference>
<dbReference type="Pfam" id="PF01493">
    <property type="entry name" value="GXGXG"/>
    <property type="match status" value="1"/>
</dbReference>
<evidence type="ECO:0000256" key="16">
    <source>
        <dbReference type="ARBA" id="ARBA00023291"/>
    </source>
</evidence>
<dbReference type="Gene3D" id="3.60.20.10">
    <property type="entry name" value="Glutamine Phosphoribosylpyrophosphate, subunit 1, domain 1"/>
    <property type="match status" value="1"/>
</dbReference>
<dbReference type="EMBL" id="VUNS01000013">
    <property type="protein sequence ID" value="MST97854.1"/>
    <property type="molecule type" value="Genomic_DNA"/>
</dbReference>
<dbReference type="InterPro" id="IPR029055">
    <property type="entry name" value="Ntn_hydrolases_N"/>
</dbReference>
<dbReference type="CDD" id="cd02808">
    <property type="entry name" value="GltS_FMN"/>
    <property type="match status" value="1"/>
</dbReference>
<evidence type="ECO:0000256" key="21">
    <source>
        <dbReference type="SAM" id="MobiDB-lite"/>
    </source>
</evidence>
<evidence type="ECO:0000256" key="5">
    <source>
        <dbReference type="ARBA" id="ARBA00012079"/>
    </source>
</evidence>
<dbReference type="InterPro" id="IPR006982">
    <property type="entry name" value="Glu_synth_centr_N"/>
</dbReference>
<dbReference type="GO" id="GO:0019676">
    <property type="term" value="P:ammonia assimilation cycle"/>
    <property type="evidence" value="ECO:0007669"/>
    <property type="project" value="TreeGrafter"/>
</dbReference>
<comment type="pathway">
    <text evidence="17">Amino-acid biosynthesis; L-glutamate biosynthesis via GLT pathway; L-glutamate from 2-oxoglutarate and L-glutamine (NADP(+) route): step 1/1.</text>
</comment>
<comment type="similarity">
    <text evidence="4">Belongs to the glutamate synthase family.</text>
</comment>
<evidence type="ECO:0000256" key="13">
    <source>
        <dbReference type="ARBA" id="ARBA00023004"/>
    </source>
</evidence>
<dbReference type="InterPro" id="IPR002489">
    <property type="entry name" value="Glu_synth_asu_C"/>
</dbReference>
<dbReference type="PANTHER" id="PTHR11938">
    <property type="entry name" value="FAD NADPH DEHYDROGENASE/OXIDOREDUCTASE"/>
    <property type="match status" value="1"/>
</dbReference>
<comment type="caution">
    <text evidence="23">The sequence shown here is derived from an EMBL/GenBank/DDBJ whole genome shotgun (WGS) entry which is preliminary data.</text>
</comment>
<keyword evidence="10" id="KW-0274">FAD</keyword>
<keyword evidence="9" id="KW-0479">Metal-binding</keyword>
<feature type="region of interest" description="Disordered" evidence="21">
    <location>
        <begin position="1"/>
        <end position="26"/>
    </location>
</feature>
<gene>
    <name evidence="23" type="primary">gltB</name>
    <name evidence="23" type="ORF">FYJ85_12485</name>
</gene>
<keyword evidence="14" id="KW-0411">Iron-sulfur</keyword>
<dbReference type="CDD" id="cd00982">
    <property type="entry name" value="gltB_C"/>
    <property type="match status" value="1"/>
</dbReference>
<dbReference type="SUPFAM" id="SSF56235">
    <property type="entry name" value="N-terminal nucleophile aminohydrolases (Ntn hydrolases)"/>
    <property type="match status" value="1"/>
</dbReference>
<keyword evidence="12 23" id="KW-0560">Oxidoreductase</keyword>
<evidence type="ECO:0000256" key="4">
    <source>
        <dbReference type="ARBA" id="ARBA00009716"/>
    </source>
</evidence>
<dbReference type="FunFam" id="3.20.20.70:FF:000031">
    <property type="entry name" value="Glutamate synthase 1 [NADH]"/>
    <property type="match status" value="1"/>
</dbReference>
<keyword evidence="15" id="KW-0314">Glutamate biosynthesis</keyword>
<evidence type="ECO:0000256" key="15">
    <source>
        <dbReference type="ARBA" id="ARBA00023164"/>
    </source>
</evidence>
<keyword evidence="16" id="KW-0003">3Fe-4S</keyword>
<evidence type="ECO:0000256" key="11">
    <source>
        <dbReference type="ARBA" id="ARBA00022962"/>
    </source>
</evidence>
<dbReference type="Pfam" id="PF00310">
    <property type="entry name" value="GATase_2"/>
    <property type="match status" value="1"/>
</dbReference>
<dbReference type="GO" id="GO:0006537">
    <property type="term" value="P:glutamate biosynthetic process"/>
    <property type="evidence" value="ECO:0007669"/>
    <property type="project" value="UniProtKB-KW"/>
</dbReference>
<dbReference type="Pfam" id="PF04898">
    <property type="entry name" value="Glu_syn_central"/>
    <property type="match status" value="1"/>
</dbReference>
<comment type="cofactor">
    <cofactor evidence="2">
        <name>[3Fe-4S] cluster</name>
        <dbReference type="ChEBI" id="CHEBI:21137"/>
    </cofactor>
</comment>
<proteinExistence type="inferred from homology"/>
<dbReference type="CDD" id="cd00713">
    <property type="entry name" value="GltS"/>
    <property type="match status" value="1"/>
</dbReference>
<evidence type="ECO:0000313" key="24">
    <source>
        <dbReference type="Proteomes" id="UP000435649"/>
    </source>
</evidence>
<sequence length="1500" mass="161685">MEQQRQQNGPARRFDRPPVPDNGLYSFGNEHDACGVGMVADLNNVPSHKIVTMGLTVLKRLMHRGAAGGDPDTGDGAGLLLSMPDEFFRKTVAGLPEPGGYGVAMIFGGIGREADIERIVAAEGGRVIAWREVPTVPGEIGRAARESCPAIRQLFIGGEAFADRAAFERKLFVMRRLIEKTLPEAYVCSMSGRSIVYKGLLLATQLEKFYTDLGDPDFKSPLALVHQRYSTNTFPTWNLAHPFRYLAHNGEINTLRGNLNSLRAREPFLASELFGDDMAKILPLVAPGQSDSASLDNMFELLVAAGRDLAHALLMLMPQAWGKNYHLGRDVRGFFEYHSALMEPWDGPAAVAASDGVNACAILDRNGLRPARYTLCGDGLFVLASETGVLDLDPAGVVRRGRLRPGEMIYLDLENRRLLLDGEIKSRAARRRPYRRWVEENKIPVHGLFSEITPSDVPGNLLYMQKLFGYSREDIELLISPMAAGGHEPVGSMGNDAALAVLSAKPQLLFNYFKQLFAQVTNPPIDPIREELVMSLLTYIGNQGNILAETPLHARLVKLQRPVLTDDEVMRLRHIGSADFRAKVLPLEFPAGGDGRMLDRALKRLATDAVAAVQENCRILILSDRNPSPGTTPIPSLLATAAVNRALAAAGLRPGAGIIVQSGEVREIMHFALLIGYGATAVNPYLALETVTRLARDGAIAADPVSAAANYINAVDKGLLKVMSKMGISTLRSYRSGQVFEAVGLSRELIDEYLPGTASRIGGIGLAEIAEEANARRAAAGDGSPLLPDGGVYRFRKDGEQHLWTPASLAAFRQAVQTGDYAKFKEYSKLIDDQAGHLCTLRGLFEFAETKPIPLDEVESVEAIVKRFVSGAMSLGSLSPEAHEAIAVAMNKLGGMSNCGEGGEDAARYTPGPNGENRTSAIKQIASGRFGVTIDYLRHAKDLQIKMAQGAKPGEGGQLPGHKVDKFIARLRHSMPNVTLISPPPHHDIYSIEDLAQLIYDLRNANPKARVSVKLVSEVGVGTVAAGVAKAHADVVLIAGHDGGTGASPLTSIKHAGLPWELGLAEAQQTLVLNQLRSRVRIQVDGQLKTGRDVVIGALLGAEEFGFATTVLVCLGCVMMRKCHENSCPVGVATQDPELRRRFAGKPEYIMNFLRFIAEEVREYLARLGLRSLEEACGRSELLKMNRAIDFYKARNLDFSKILRPAAGPAVRFDASAPKEPLENYDRRELLPKLAASIETGAKAELDCTISNVDRTAGTELSGEVVDRHGAAGLPEDTIRVRFTGCAGQSFGAFLAPGITFELSGEANDFVGKGISGGRIVIRPAPEATCPAAQNVIAGNVIGYGGTSGKIFLAGQAGERFAIRNSGVTLVAEGVGDHGCEYMTGGRVVVLGPTGVNFAAGMTGGLAYVYDETGDFDLRCNVGSVDLETVEPGSEDEAELLALLHEHAGAAGSEKAQAILADWVNCRPKFVKVFPVEYRQALGRMAREDAEAVDRREQDN</sequence>
<evidence type="ECO:0000256" key="1">
    <source>
        <dbReference type="ARBA" id="ARBA00001917"/>
    </source>
</evidence>
<feature type="domain" description="Glutamine amidotransferase type-2" evidence="22">
    <location>
        <begin position="34"/>
        <end position="414"/>
    </location>
</feature>
<keyword evidence="6" id="KW-0028">Amino-acid biosynthesis</keyword>
<dbReference type="FunFam" id="2.160.20.60:FF:000001">
    <property type="entry name" value="Glutamate synthase, large subunit"/>
    <property type="match status" value="1"/>
</dbReference>
<dbReference type="FunFam" id="3.60.20.10:FF:000001">
    <property type="entry name" value="Glutamate synthase, large subunit"/>
    <property type="match status" value="1"/>
</dbReference>
<keyword evidence="11" id="KW-0315">Glutamine amidotransferase</keyword>
<comment type="cofactor">
    <cofactor evidence="1">
        <name>FMN</name>
        <dbReference type="ChEBI" id="CHEBI:58210"/>
    </cofactor>
</comment>
<dbReference type="InterPro" id="IPR036485">
    <property type="entry name" value="Glu_synth_asu_C_sf"/>
</dbReference>
<evidence type="ECO:0000256" key="8">
    <source>
        <dbReference type="ARBA" id="ARBA00022643"/>
    </source>
</evidence>
<organism evidence="23 24">
    <name type="scientific">Victivallis lenta</name>
    <dbReference type="NCBI Taxonomy" id="2606640"/>
    <lineage>
        <taxon>Bacteria</taxon>
        <taxon>Pseudomonadati</taxon>
        <taxon>Lentisphaerota</taxon>
        <taxon>Lentisphaeria</taxon>
        <taxon>Victivallales</taxon>
        <taxon>Victivallaceae</taxon>
        <taxon>Victivallis</taxon>
    </lineage>
</organism>
<comment type="cofactor">
    <cofactor evidence="3">
        <name>FAD</name>
        <dbReference type="ChEBI" id="CHEBI:57692"/>
    </cofactor>
</comment>
<keyword evidence="7" id="KW-0285">Flavoprotein</keyword>
<dbReference type="Gene3D" id="2.160.20.60">
    <property type="entry name" value="Glutamate synthase, alpha subunit, C-terminal domain"/>
    <property type="match status" value="1"/>
</dbReference>
<dbReference type="Pfam" id="PF01645">
    <property type="entry name" value="Glu_synthase"/>
    <property type="match status" value="1"/>
</dbReference>
<dbReference type="Proteomes" id="UP000435649">
    <property type="component" value="Unassembled WGS sequence"/>
</dbReference>
<name>A0A844G4G0_9BACT</name>
<keyword evidence="8" id="KW-0288">FMN</keyword>
<evidence type="ECO:0000256" key="2">
    <source>
        <dbReference type="ARBA" id="ARBA00001927"/>
    </source>
</evidence>
<evidence type="ECO:0000256" key="3">
    <source>
        <dbReference type="ARBA" id="ARBA00001974"/>
    </source>
</evidence>
<dbReference type="SUPFAM" id="SSF51395">
    <property type="entry name" value="FMN-linked oxidoreductases"/>
    <property type="match status" value="1"/>
</dbReference>
<dbReference type="GO" id="GO:0046872">
    <property type="term" value="F:metal ion binding"/>
    <property type="evidence" value="ECO:0007669"/>
    <property type="project" value="UniProtKB-KW"/>
</dbReference>
<evidence type="ECO:0000256" key="18">
    <source>
        <dbReference type="ARBA" id="ARBA00048151"/>
    </source>
</evidence>
<protein>
    <recommendedName>
        <fullName evidence="19">Glutamate synthase [NADPH] large chain</fullName>
        <ecNumber evidence="5">1.4.1.13</ecNumber>
    </recommendedName>
    <alternativeName>
        <fullName evidence="20">Glutamate synthase subunit alpha</fullName>
    </alternativeName>
</protein>
<accession>A0A844G4G0</accession>
<dbReference type="GO" id="GO:0051538">
    <property type="term" value="F:3 iron, 4 sulfur cluster binding"/>
    <property type="evidence" value="ECO:0007669"/>
    <property type="project" value="UniProtKB-KW"/>
</dbReference>
<evidence type="ECO:0000256" key="17">
    <source>
        <dbReference type="ARBA" id="ARBA00037898"/>
    </source>
</evidence>
<dbReference type="RefSeq" id="WP_154418954.1">
    <property type="nucleotide sequence ID" value="NZ_CALXOB010000043.1"/>
</dbReference>
<dbReference type="EC" id="1.4.1.13" evidence="5"/>
<evidence type="ECO:0000256" key="19">
    <source>
        <dbReference type="ARBA" id="ARBA00072108"/>
    </source>
</evidence>
<dbReference type="InterPro" id="IPR050711">
    <property type="entry name" value="ET-N_metabolism_enzyme"/>
</dbReference>
<comment type="catalytic activity">
    <reaction evidence="18">
        <text>2 L-glutamate + NADP(+) = L-glutamine + 2-oxoglutarate + NADPH + H(+)</text>
        <dbReference type="Rhea" id="RHEA:15501"/>
        <dbReference type="ChEBI" id="CHEBI:15378"/>
        <dbReference type="ChEBI" id="CHEBI:16810"/>
        <dbReference type="ChEBI" id="CHEBI:29985"/>
        <dbReference type="ChEBI" id="CHEBI:57783"/>
        <dbReference type="ChEBI" id="CHEBI:58349"/>
        <dbReference type="ChEBI" id="CHEBI:58359"/>
        <dbReference type="EC" id="1.4.1.13"/>
    </reaction>
</comment>
<dbReference type="GO" id="GO:0004355">
    <property type="term" value="F:glutamate synthase (NADPH) activity"/>
    <property type="evidence" value="ECO:0007669"/>
    <property type="project" value="UniProtKB-EC"/>
</dbReference>
<evidence type="ECO:0000256" key="10">
    <source>
        <dbReference type="ARBA" id="ARBA00022827"/>
    </source>
</evidence>
<dbReference type="PANTHER" id="PTHR11938:SF133">
    <property type="entry name" value="GLUTAMATE SYNTHASE (NADH)"/>
    <property type="match status" value="1"/>
</dbReference>
<evidence type="ECO:0000256" key="12">
    <source>
        <dbReference type="ARBA" id="ARBA00023002"/>
    </source>
</evidence>
<dbReference type="PROSITE" id="PS51278">
    <property type="entry name" value="GATASE_TYPE_2"/>
    <property type="match status" value="1"/>
</dbReference>
<dbReference type="InterPro" id="IPR013785">
    <property type="entry name" value="Aldolase_TIM"/>
</dbReference>
<dbReference type="Gene3D" id="3.20.20.70">
    <property type="entry name" value="Aldolase class I"/>
    <property type="match status" value="2"/>
</dbReference>
<evidence type="ECO:0000256" key="9">
    <source>
        <dbReference type="ARBA" id="ARBA00022723"/>
    </source>
</evidence>
<evidence type="ECO:0000256" key="7">
    <source>
        <dbReference type="ARBA" id="ARBA00022630"/>
    </source>
</evidence>
<evidence type="ECO:0000256" key="14">
    <source>
        <dbReference type="ARBA" id="ARBA00023014"/>
    </source>
</evidence>
<evidence type="ECO:0000256" key="20">
    <source>
        <dbReference type="ARBA" id="ARBA00079921"/>
    </source>
</evidence>
<keyword evidence="13" id="KW-0408">Iron</keyword>
<evidence type="ECO:0000256" key="6">
    <source>
        <dbReference type="ARBA" id="ARBA00022605"/>
    </source>
</evidence>
<keyword evidence="24" id="KW-1185">Reference proteome</keyword>
<evidence type="ECO:0000259" key="22">
    <source>
        <dbReference type="PROSITE" id="PS51278"/>
    </source>
</evidence>
<dbReference type="InterPro" id="IPR017932">
    <property type="entry name" value="GATase_2_dom"/>
</dbReference>
<dbReference type="SUPFAM" id="SSF69336">
    <property type="entry name" value="Alpha subunit of glutamate synthase, C-terminal domain"/>
    <property type="match status" value="1"/>
</dbReference>
<dbReference type="NCBIfam" id="NF008730">
    <property type="entry name" value="PRK11750.1"/>
    <property type="match status" value="1"/>
</dbReference>
<dbReference type="InterPro" id="IPR002932">
    <property type="entry name" value="Glu_synthdom"/>
</dbReference>